<evidence type="ECO:0008006" key="4">
    <source>
        <dbReference type="Google" id="ProtNLM"/>
    </source>
</evidence>
<dbReference type="EMBL" id="KB206604">
    <property type="protein sequence ID" value="ELP89610.1"/>
    <property type="molecule type" value="Genomic_DNA"/>
</dbReference>
<dbReference type="RefSeq" id="XP_004256381.1">
    <property type="nucleotide sequence ID" value="XM_004256333.1"/>
</dbReference>
<reference evidence="2 3" key="1">
    <citation type="submission" date="2012-10" db="EMBL/GenBank/DDBJ databases">
        <authorList>
            <person name="Zafar N."/>
            <person name="Inman J."/>
            <person name="Hall N."/>
            <person name="Lorenzi H."/>
            <person name="Caler E."/>
        </authorList>
    </citation>
    <scope>NUCLEOTIDE SEQUENCE [LARGE SCALE GENOMIC DNA]</scope>
    <source>
        <strain evidence="2 3">IP1</strain>
    </source>
</reference>
<feature type="transmembrane region" description="Helical" evidence="1">
    <location>
        <begin position="74"/>
        <end position="96"/>
    </location>
</feature>
<dbReference type="VEuPathDB" id="AmoebaDB:EIN_526350"/>
<gene>
    <name evidence="2" type="ORF">EIN_526350</name>
</gene>
<evidence type="ECO:0000256" key="1">
    <source>
        <dbReference type="SAM" id="Phobius"/>
    </source>
</evidence>
<dbReference type="AlphaFoldDB" id="A0A0A1U5S9"/>
<proteinExistence type="predicted"/>
<dbReference type="OrthoDB" id="28881at2759"/>
<keyword evidence="1" id="KW-1133">Transmembrane helix</keyword>
<keyword evidence="3" id="KW-1185">Reference proteome</keyword>
<feature type="transmembrane region" description="Helical" evidence="1">
    <location>
        <begin position="108"/>
        <end position="130"/>
    </location>
</feature>
<evidence type="ECO:0000313" key="2">
    <source>
        <dbReference type="EMBL" id="ELP89610.1"/>
    </source>
</evidence>
<feature type="transmembrane region" description="Helical" evidence="1">
    <location>
        <begin position="40"/>
        <end position="68"/>
    </location>
</feature>
<sequence length="151" mass="17099">MKVVKVVFNIFLILCGVCFVALSGYYIYEISVAVRHGSQILNIVLNALAALMQNLIFINICLACAFSVRKMFLNVFIMSATSFAITILQFVLSLVMRSSCNKEDSKGYATFCSIFMDFAWIGPVIADFVINLLTSFFSLLRFGFYNSWEWD</sequence>
<keyword evidence="1" id="KW-0812">Transmembrane</keyword>
<accession>A0A0A1U5S9</accession>
<feature type="transmembrane region" description="Helical" evidence="1">
    <location>
        <begin position="6"/>
        <end position="28"/>
    </location>
</feature>
<dbReference type="GeneID" id="14888540"/>
<protein>
    <recommendedName>
        <fullName evidence="4">Transmembrane protein</fullName>
    </recommendedName>
</protein>
<dbReference type="KEGG" id="eiv:EIN_526350"/>
<evidence type="ECO:0000313" key="3">
    <source>
        <dbReference type="Proteomes" id="UP000014680"/>
    </source>
</evidence>
<dbReference type="OMA" id="FMDFAWI"/>
<keyword evidence="1" id="KW-0472">Membrane</keyword>
<dbReference type="Proteomes" id="UP000014680">
    <property type="component" value="Unassembled WGS sequence"/>
</dbReference>
<name>A0A0A1U5S9_ENTIV</name>
<organism evidence="2 3">
    <name type="scientific">Entamoeba invadens IP1</name>
    <dbReference type="NCBI Taxonomy" id="370355"/>
    <lineage>
        <taxon>Eukaryota</taxon>
        <taxon>Amoebozoa</taxon>
        <taxon>Evosea</taxon>
        <taxon>Archamoebae</taxon>
        <taxon>Mastigamoebida</taxon>
        <taxon>Entamoebidae</taxon>
        <taxon>Entamoeba</taxon>
    </lineage>
</organism>